<evidence type="ECO:0000256" key="1">
    <source>
        <dbReference type="PROSITE-ProRule" id="PRU00176"/>
    </source>
</evidence>
<evidence type="ECO:0000313" key="4">
    <source>
        <dbReference type="EMBL" id="KAF4702569.1"/>
    </source>
</evidence>
<dbReference type="SUPFAM" id="SSF54928">
    <property type="entry name" value="RNA-binding domain, RBD"/>
    <property type="match status" value="1"/>
</dbReference>
<keyword evidence="6" id="KW-1185">Reference proteome</keyword>
<feature type="non-terminal residue" evidence="5">
    <location>
        <position position="109"/>
    </location>
</feature>
<dbReference type="Proteomes" id="UP000574390">
    <property type="component" value="Unassembled WGS sequence"/>
</dbReference>
<protein>
    <submittedName>
        <fullName evidence="5">Serine arginine-rich splicing factor</fullName>
    </submittedName>
</protein>
<sequence length="109" mass="12980">VRPGDLERIFERYGRIEQTWVARNPPGFAFITFCDSRDAKDAVDSEDGRDFQGKRMRVEISVSRNERGGRGRSMWERGPPRRSRSRSRDRRSRSRSDSRREKGRSRYDR</sequence>
<comment type="caution">
    <text evidence="5">The sequence shown here is derived from an EMBL/GenBank/DDBJ whole genome shotgun (WGS) entry which is preliminary data.</text>
</comment>
<dbReference type="GO" id="GO:0003723">
    <property type="term" value="F:RNA binding"/>
    <property type="evidence" value="ECO:0007669"/>
    <property type="project" value="UniProtKB-UniRule"/>
</dbReference>
<reference evidence="6 7" key="1">
    <citation type="submission" date="2020-04" db="EMBL/GenBank/DDBJ databases">
        <title>Perkinsus olseni comparative genomics.</title>
        <authorList>
            <person name="Bogema D.R."/>
        </authorList>
    </citation>
    <scope>NUCLEOTIDE SEQUENCE [LARGE SCALE GENOMIC DNA]</scope>
    <source>
        <strain evidence="5">ATCC PRA-205</strain>
        <strain evidence="4 6">ATCC PRA-207</strain>
    </source>
</reference>
<keyword evidence="1" id="KW-0694">RNA-binding</keyword>
<dbReference type="OMA" id="FARECKF"/>
<dbReference type="InterPro" id="IPR012677">
    <property type="entry name" value="Nucleotide-bd_a/b_plait_sf"/>
</dbReference>
<dbReference type="PANTHER" id="PTHR23147">
    <property type="entry name" value="SERINE/ARGININE RICH SPLICING FACTOR"/>
    <property type="match status" value="1"/>
</dbReference>
<feature type="non-terminal residue" evidence="5">
    <location>
        <position position="1"/>
    </location>
</feature>
<feature type="compositionally biased region" description="Basic residues" evidence="2">
    <location>
        <begin position="80"/>
        <end position="93"/>
    </location>
</feature>
<feature type="domain" description="RRM" evidence="3">
    <location>
        <begin position="1"/>
        <end position="63"/>
    </location>
</feature>
<dbReference type="Pfam" id="PF00076">
    <property type="entry name" value="RRM_1"/>
    <property type="match status" value="1"/>
</dbReference>
<evidence type="ECO:0000313" key="6">
    <source>
        <dbReference type="Proteomes" id="UP000553632"/>
    </source>
</evidence>
<proteinExistence type="predicted"/>
<dbReference type="Gene3D" id="3.30.70.330">
    <property type="match status" value="1"/>
</dbReference>
<dbReference type="AlphaFoldDB" id="A0A7J6S7L7"/>
<organism evidence="5 7">
    <name type="scientific">Perkinsus olseni</name>
    <name type="common">Perkinsus atlanticus</name>
    <dbReference type="NCBI Taxonomy" id="32597"/>
    <lineage>
        <taxon>Eukaryota</taxon>
        <taxon>Sar</taxon>
        <taxon>Alveolata</taxon>
        <taxon>Perkinsozoa</taxon>
        <taxon>Perkinsea</taxon>
        <taxon>Perkinsida</taxon>
        <taxon>Perkinsidae</taxon>
        <taxon>Perkinsus</taxon>
    </lineage>
</organism>
<evidence type="ECO:0000313" key="7">
    <source>
        <dbReference type="Proteomes" id="UP000574390"/>
    </source>
</evidence>
<dbReference type="PROSITE" id="PS50102">
    <property type="entry name" value="RRM"/>
    <property type="match status" value="1"/>
</dbReference>
<accession>A0A7J6S7L7</accession>
<dbReference type="EMBL" id="JABANO010035986">
    <property type="protein sequence ID" value="KAF4702569.1"/>
    <property type="molecule type" value="Genomic_DNA"/>
</dbReference>
<dbReference type="InterPro" id="IPR035979">
    <property type="entry name" value="RBD_domain_sf"/>
</dbReference>
<name>A0A7J6S7L7_PEROL</name>
<dbReference type="EMBL" id="JABANM010016937">
    <property type="protein sequence ID" value="KAF4728635.1"/>
    <property type="molecule type" value="Genomic_DNA"/>
</dbReference>
<evidence type="ECO:0000313" key="5">
    <source>
        <dbReference type="EMBL" id="KAF4728635.1"/>
    </source>
</evidence>
<dbReference type="SMART" id="SM00360">
    <property type="entry name" value="RRM"/>
    <property type="match status" value="1"/>
</dbReference>
<feature type="compositionally biased region" description="Basic and acidic residues" evidence="2">
    <location>
        <begin position="94"/>
        <end position="109"/>
    </location>
</feature>
<feature type="compositionally biased region" description="Basic and acidic residues" evidence="2">
    <location>
        <begin position="41"/>
        <end position="79"/>
    </location>
</feature>
<evidence type="ECO:0000256" key="2">
    <source>
        <dbReference type="SAM" id="MobiDB-lite"/>
    </source>
</evidence>
<evidence type="ECO:0000259" key="3">
    <source>
        <dbReference type="PROSITE" id="PS50102"/>
    </source>
</evidence>
<gene>
    <name evidence="5" type="primary">SRSF7_2</name>
    <name evidence="4" type="synonym">SRSF7_1</name>
    <name evidence="5" type="ORF">FOZ62_014412</name>
    <name evidence="4" type="ORF">FOZ63_015868</name>
</gene>
<dbReference type="InterPro" id="IPR050907">
    <property type="entry name" value="SRSF"/>
</dbReference>
<feature type="region of interest" description="Disordered" evidence="2">
    <location>
        <begin position="41"/>
        <end position="109"/>
    </location>
</feature>
<dbReference type="InterPro" id="IPR000504">
    <property type="entry name" value="RRM_dom"/>
</dbReference>
<dbReference type="Proteomes" id="UP000553632">
    <property type="component" value="Unassembled WGS sequence"/>
</dbReference>